<dbReference type="Gene3D" id="3.20.20.80">
    <property type="entry name" value="Glycosidases"/>
    <property type="match status" value="1"/>
</dbReference>
<dbReference type="PANTHER" id="PTHR46323:SF2">
    <property type="entry name" value="BETA-GALACTOSIDASE"/>
    <property type="match status" value="1"/>
</dbReference>
<evidence type="ECO:0000256" key="4">
    <source>
        <dbReference type="ARBA" id="ARBA00013303"/>
    </source>
</evidence>
<dbReference type="SUPFAM" id="SSF49303">
    <property type="entry name" value="beta-Galactosidase/glucuronidase domain"/>
    <property type="match status" value="2"/>
</dbReference>
<keyword evidence="6 8" id="KW-0326">Glycosidase</keyword>
<evidence type="ECO:0000256" key="2">
    <source>
        <dbReference type="ARBA" id="ARBA00007401"/>
    </source>
</evidence>
<dbReference type="OrthoDB" id="9762066at2"/>
<dbReference type="Pfam" id="PF02929">
    <property type="entry name" value="Bgal_small_N"/>
    <property type="match status" value="1"/>
</dbReference>
<dbReference type="Proteomes" id="UP000248749">
    <property type="component" value="Unassembled WGS sequence"/>
</dbReference>
<dbReference type="InterPro" id="IPR006103">
    <property type="entry name" value="Glyco_hydro_2_cat"/>
</dbReference>
<evidence type="ECO:0000259" key="9">
    <source>
        <dbReference type="SMART" id="SM01038"/>
    </source>
</evidence>
<dbReference type="PROSITE" id="PS00719">
    <property type="entry name" value="GLYCOSYL_HYDROL_F2_1"/>
    <property type="match status" value="1"/>
</dbReference>
<dbReference type="Gene3D" id="2.60.40.10">
    <property type="entry name" value="Immunoglobulins"/>
    <property type="match status" value="2"/>
</dbReference>
<dbReference type="GO" id="GO:0030246">
    <property type="term" value="F:carbohydrate binding"/>
    <property type="evidence" value="ECO:0007669"/>
    <property type="project" value="InterPro"/>
</dbReference>
<dbReference type="InterPro" id="IPR017853">
    <property type="entry name" value="GH"/>
</dbReference>
<dbReference type="InterPro" id="IPR023232">
    <property type="entry name" value="Glyco_hydro_2_AS"/>
</dbReference>
<dbReference type="AlphaFoldDB" id="A0A2W2D9M4"/>
<dbReference type="EC" id="3.2.1.23" evidence="3 8"/>
<dbReference type="SUPFAM" id="SSF49785">
    <property type="entry name" value="Galactose-binding domain-like"/>
    <property type="match status" value="1"/>
</dbReference>
<dbReference type="Pfam" id="PF02837">
    <property type="entry name" value="Glyco_hydro_2_N"/>
    <property type="match status" value="1"/>
</dbReference>
<reference evidence="10 11" key="1">
    <citation type="submission" date="2018-01" db="EMBL/GenBank/DDBJ databases">
        <title>Draft genome sequence of Salinispora sp. 13K206.</title>
        <authorList>
            <person name="Sahin N."/>
            <person name="Saygin H."/>
            <person name="Ay H."/>
        </authorList>
    </citation>
    <scope>NUCLEOTIDE SEQUENCE [LARGE SCALE GENOMIC DNA]</scope>
    <source>
        <strain evidence="10 11">13K206</strain>
    </source>
</reference>
<dbReference type="Pfam" id="PF00703">
    <property type="entry name" value="Glyco_hydro_2"/>
    <property type="match status" value="1"/>
</dbReference>
<accession>A0A2W2D9M4</accession>
<evidence type="ECO:0000256" key="1">
    <source>
        <dbReference type="ARBA" id="ARBA00001412"/>
    </source>
</evidence>
<dbReference type="RefSeq" id="WP_111132793.1">
    <property type="nucleotide sequence ID" value="NZ_POUB01000014.1"/>
</dbReference>
<evidence type="ECO:0000256" key="8">
    <source>
        <dbReference type="RuleBase" id="RU361154"/>
    </source>
</evidence>
<dbReference type="InterPro" id="IPR032312">
    <property type="entry name" value="LacZ_4"/>
</dbReference>
<feature type="domain" description="Beta galactosidase small chain/" evidence="9">
    <location>
        <begin position="712"/>
        <end position="976"/>
    </location>
</feature>
<evidence type="ECO:0000256" key="5">
    <source>
        <dbReference type="ARBA" id="ARBA00022801"/>
    </source>
</evidence>
<dbReference type="InterPro" id="IPR006102">
    <property type="entry name" value="Ig-like_GH2"/>
</dbReference>
<dbReference type="SMART" id="SM01038">
    <property type="entry name" value="Bgal_small_N"/>
    <property type="match status" value="1"/>
</dbReference>
<dbReference type="InterPro" id="IPR011013">
    <property type="entry name" value="Gal_mutarotase_sf_dom"/>
</dbReference>
<dbReference type="InterPro" id="IPR006101">
    <property type="entry name" value="Glyco_hydro_2"/>
</dbReference>
<evidence type="ECO:0000256" key="3">
    <source>
        <dbReference type="ARBA" id="ARBA00012756"/>
    </source>
</evidence>
<dbReference type="Pfam" id="PF16353">
    <property type="entry name" value="LacZ_4"/>
    <property type="match status" value="1"/>
</dbReference>
<keyword evidence="11" id="KW-1185">Reference proteome</keyword>
<dbReference type="InterPro" id="IPR013783">
    <property type="entry name" value="Ig-like_fold"/>
</dbReference>
<dbReference type="Gene3D" id="2.60.120.260">
    <property type="entry name" value="Galactose-binding domain-like"/>
    <property type="match status" value="1"/>
</dbReference>
<evidence type="ECO:0000256" key="7">
    <source>
        <dbReference type="ARBA" id="ARBA00032230"/>
    </source>
</evidence>
<keyword evidence="5 8" id="KW-0378">Hydrolase</keyword>
<dbReference type="Pfam" id="PF02836">
    <property type="entry name" value="Glyco_hydro_2_C"/>
    <property type="match status" value="1"/>
</dbReference>
<dbReference type="InterPro" id="IPR036156">
    <property type="entry name" value="Beta-gal/glucu_dom_sf"/>
</dbReference>
<dbReference type="SUPFAM" id="SSF74650">
    <property type="entry name" value="Galactose mutarotase-like"/>
    <property type="match status" value="1"/>
</dbReference>
<organism evidence="10 11">
    <name type="scientific">Micromonospora deserti</name>
    <dbReference type="NCBI Taxonomy" id="2070366"/>
    <lineage>
        <taxon>Bacteria</taxon>
        <taxon>Bacillati</taxon>
        <taxon>Actinomycetota</taxon>
        <taxon>Actinomycetes</taxon>
        <taxon>Micromonosporales</taxon>
        <taxon>Micromonosporaceae</taxon>
        <taxon>Micromonospora</taxon>
    </lineage>
</organism>
<dbReference type="GO" id="GO:0009341">
    <property type="term" value="C:beta-galactosidase complex"/>
    <property type="evidence" value="ECO:0007669"/>
    <property type="project" value="InterPro"/>
</dbReference>
<dbReference type="InterPro" id="IPR008979">
    <property type="entry name" value="Galactose-bd-like_sf"/>
</dbReference>
<comment type="caution">
    <text evidence="10">The sequence shown here is derived from an EMBL/GenBank/DDBJ whole genome shotgun (WGS) entry which is preliminary data.</text>
</comment>
<dbReference type="PRINTS" id="PR00132">
    <property type="entry name" value="GLHYDRLASE2"/>
</dbReference>
<evidence type="ECO:0000313" key="11">
    <source>
        <dbReference type="Proteomes" id="UP000248749"/>
    </source>
</evidence>
<proteinExistence type="inferred from homology"/>
<name>A0A2W2D9M4_9ACTN</name>
<gene>
    <name evidence="10" type="ORF">C1I99_04045</name>
</gene>
<evidence type="ECO:0000313" key="10">
    <source>
        <dbReference type="EMBL" id="PZG02075.1"/>
    </source>
</evidence>
<dbReference type="EMBL" id="POUB01000014">
    <property type="protein sequence ID" value="PZG02075.1"/>
    <property type="molecule type" value="Genomic_DNA"/>
</dbReference>
<sequence length="982" mass="107342">MTTRTTPSSIPLIADLASPLPGRGALPPRAHLKSDAPRQVLDGVWQVRLRPSPRHVSNDGWQQVGARLDPAGWSPLTVPGHLPLQGHGSPIYANVAYPFPLDPPFPPDDNPVADHRLELVASPEVLAHPSVLRFEGVDGAATVWLNGVELGTLRGSRLTTELPCTGVLRPGTNVLSVRLAQWSAHSYLEDQDMWWMPGIFRSVTLLARPRGGVRDVFVHAGYDHRDGSGTLRVDVDLEDGAEAPATISVPALDLHEVAAGVDHQVPSVAPWTAETPVLYDAQVRTPTETVDLRIGFRTVSIEDATLLLNGTPLLLKGVNRHEHDPRRGRVVDLAAARAELLLMKQHNINAVRTSHYPPQADFLDLADELGLYVVLENDLETHGFELMDWRGNPSDDSQWLPAYQDRMRRTVERDKNHPSILVWSLGNESGTGSNLDAIALWTRDRDPDRLVHYEGDRRSRHVDLYSRMYASVHQVEAIATEPPAETFADPDEQHRRRLPFLLCEYAHAMGNGPGGLSEYQDLFHRYPRVAGGFVWEWVEHALDGGTNDDGRPVQLYGGDFGERVHDGSFVVDGLVHADRTSGPALADLARVFSPVGLELAPDLSTLTVTNRYHSLDLSHLEAVWTIDGDERGAGTPIMLPDVPAGTGAVVPLQLPPSAMATTVTVLLRRRTSGDGCPAGHEVAWTQRIPERPVAALEARRVPPRRAGDGIVHLGPASFDERTGMPVRLGALALHDVAVSLWRAPTENDRGVGWDEPELPPVADRWAAARLDDLRSRLIEVSEEGPAFVVRTRTGPPVLDAGVDVTWRWTSDGISLALDLSLAPYGPWPCDWGRAGIDLRLTEPTTQVRWTGWGPGPQYPDTGQGARYGSFVADRDDYAVRTVRPQEHGARRVDDATVDLGGLALRVRGNGLPLTVRPWSRTVVAATRHDHELPRATETWISLDAASSGVGTASCGPGVLPGYRLAPSVQKLRVILQQVGHAQ</sequence>
<protein>
    <recommendedName>
        <fullName evidence="4 8">Beta-galactosidase</fullName>
        <ecNumber evidence="3 8">3.2.1.23</ecNumber>
    </recommendedName>
    <alternativeName>
        <fullName evidence="7 8">Lactase</fullName>
    </alternativeName>
</protein>
<dbReference type="InterPro" id="IPR006104">
    <property type="entry name" value="Glyco_hydro_2_N"/>
</dbReference>
<dbReference type="GO" id="GO:0004565">
    <property type="term" value="F:beta-galactosidase activity"/>
    <property type="evidence" value="ECO:0007669"/>
    <property type="project" value="UniProtKB-EC"/>
</dbReference>
<dbReference type="SUPFAM" id="SSF51445">
    <property type="entry name" value="(Trans)glycosidases"/>
    <property type="match status" value="1"/>
</dbReference>
<dbReference type="InterPro" id="IPR004199">
    <property type="entry name" value="B-gal_small/dom_5"/>
</dbReference>
<dbReference type="PANTHER" id="PTHR46323">
    <property type="entry name" value="BETA-GALACTOSIDASE"/>
    <property type="match status" value="1"/>
</dbReference>
<comment type="similarity">
    <text evidence="2 8">Belongs to the glycosyl hydrolase 2 family.</text>
</comment>
<dbReference type="InterPro" id="IPR014718">
    <property type="entry name" value="GH-type_carb-bd"/>
</dbReference>
<dbReference type="GO" id="GO:0005990">
    <property type="term" value="P:lactose catabolic process"/>
    <property type="evidence" value="ECO:0007669"/>
    <property type="project" value="TreeGrafter"/>
</dbReference>
<comment type="catalytic activity">
    <reaction evidence="1 8">
        <text>Hydrolysis of terminal non-reducing beta-D-galactose residues in beta-D-galactosides.</text>
        <dbReference type="EC" id="3.2.1.23"/>
    </reaction>
</comment>
<evidence type="ECO:0000256" key="6">
    <source>
        <dbReference type="ARBA" id="ARBA00023295"/>
    </source>
</evidence>
<dbReference type="PROSITE" id="PS00608">
    <property type="entry name" value="GLYCOSYL_HYDROL_F2_2"/>
    <property type="match status" value="1"/>
</dbReference>
<dbReference type="InterPro" id="IPR050347">
    <property type="entry name" value="Bact_Beta-galactosidase"/>
</dbReference>
<dbReference type="Gene3D" id="2.70.98.10">
    <property type="match status" value="1"/>
</dbReference>
<dbReference type="InterPro" id="IPR023230">
    <property type="entry name" value="Glyco_hydro_2_CS"/>
</dbReference>